<evidence type="ECO:0000259" key="7">
    <source>
        <dbReference type="PROSITE" id="PS51736"/>
    </source>
</evidence>
<dbReference type="PANTHER" id="PTHR30461:SF23">
    <property type="entry name" value="DNA RECOMBINASE-RELATED"/>
    <property type="match status" value="1"/>
</dbReference>
<evidence type="ECO:0000256" key="1">
    <source>
        <dbReference type="ARBA" id="ARBA00022908"/>
    </source>
</evidence>
<keyword evidence="3" id="KW-0233">DNA recombination</keyword>
<organism evidence="9 10">
    <name type="scientific">[Clostridium] fimetarium</name>
    <dbReference type="NCBI Taxonomy" id="99656"/>
    <lineage>
        <taxon>Bacteria</taxon>
        <taxon>Bacillati</taxon>
        <taxon>Bacillota</taxon>
        <taxon>Clostridia</taxon>
        <taxon>Lachnospirales</taxon>
        <taxon>Lachnospiraceae</taxon>
    </lineage>
</organism>
<sequence length="549" mass="62448">MQTSNDKMKRAAIYCRVSTTEQLDGYSIDEQQELVMEMCRNNGYEVIDIYSDRGISAKNIDGRPELKRLLRDASNCKFDIVISWKISRISRNLRDLLNIIEDLERYNVRIKFISDDVDTTTPAGRLQLQLLGMVAEFERENISANVRMGMNARAKDGLWCGGKVMGYDSIKVEDDNGKSIRTLKVNENEASTVRTIFDLYVSGKGYKAIVSKINGIGLRTKKLNDFSVGTVRTILMNPVYIGKIRFGVNQGWSKNRRRDKNPDPIIAEGRHDAIITQEIWDKVQAIMKVKGGKRARVYNDYFPLTGILRCPECGAGMVISRVPGAGGIKIPKYSCGAWKNKGTSVCHNNSIKAEDANTYVLDKIKGLLSNDRVIRNVVKKINKENIDKEVPYRKTYDKVVKDLNAMEGKKRKLFEAFEEELINKSEFMERKEQQNSEIRQLEEQKHLCLEVIDQCGGEQISYEEVKEILAGASGIFNNGNRDEVKLLLHMIIDKITIGHSRQIDTIHIKLNDDLIDYLGNSGGASDEDASLFKFEDHEKYRNINIKFAM</sequence>
<dbReference type="Proteomes" id="UP000199701">
    <property type="component" value="Unassembled WGS sequence"/>
</dbReference>
<dbReference type="OrthoDB" id="9781670at2"/>
<gene>
    <name evidence="9" type="ORF">SAMN05421659_102246</name>
</gene>
<dbReference type="GO" id="GO:0000150">
    <property type="term" value="F:DNA strand exchange activity"/>
    <property type="evidence" value="ECO:0007669"/>
    <property type="project" value="InterPro"/>
</dbReference>
<reference evidence="9 10" key="1">
    <citation type="submission" date="2016-10" db="EMBL/GenBank/DDBJ databases">
        <authorList>
            <person name="de Groot N.N."/>
        </authorList>
    </citation>
    <scope>NUCLEOTIDE SEQUENCE [LARGE SCALE GENOMIC DNA]</scope>
    <source>
        <strain evidence="9 10">DSM 9179</strain>
    </source>
</reference>
<dbReference type="Pfam" id="PF07508">
    <property type="entry name" value="Recombinase"/>
    <property type="match status" value="1"/>
</dbReference>
<evidence type="ECO:0000259" key="8">
    <source>
        <dbReference type="PROSITE" id="PS51737"/>
    </source>
</evidence>
<dbReference type="PROSITE" id="PS51737">
    <property type="entry name" value="RECOMBINASE_DNA_BIND"/>
    <property type="match status" value="1"/>
</dbReference>
<dbReference type="EMBL" id="FOJI01000002">
    <property type="protein sequence ID" value="SEV93739.1"/>
    <property type="molecule type" value="Genomic_DNA"/>
</dbReference>
<evidence type="ECO:0000256" key="2">
    <source>
        <dbReference type="ARBA" id="ARBA00023125"/>
    </source>
</evidence>
<dbReference type="GO" id="GO:0015074">
    <property type="term" value="P:DNA integration"/>
    <property type="evidence" value="ECO:0007669"/>
    <property type="project" value="UniProtKB-KW"/>
</dbReference>
<feature type="active site" description="O-(5'-phospho-DNA)-serine intermediate" evidence="4 5">
    <location>
        <position position="18"/>
    </location>
</feature>
<dbReference type="PANTHER" id="PTHR30461">
    <property type="entry name" value="DNA-INVERTASE FROM LAMBDOID PROPHAGE"/>
    <property type="match status" value="1"/>
</dbReference>
<evidence type="ECO:0000256" key="4">
    <source>
        <dbReference type="PIRSR" id="PIRSR606118-50"/>
    </source>
</evidence>
<dbReference type="PROSITE" id="PS00397">
    <property type="entry name" value="RECOMBINASES_1"/>
    <property type="match status" value="1"/>
</dbReference>
<evidence type="ECO:0000313" key="10">
    <source>
        <dbReference type="Proteomes" id="UP000199701"/>
    </source>
</evidence>
<dbReference type="Pfam" id="PF00239">
    <property type="entry name" value="Resolvase"/>
    <property type="match status" value="1"/>
</dbReference>
<dbReference type="InterPro" id="IPR006119">
    <property type="entry name" value="Resolv_N"/>
</dbReference>
<dbReference type="GO" id="GO:0003677">
    <property type="term" value="F:DNA binding"/>
    <property type="evidence" value="ECO:0007669"/>
    <property type="project" value="UniProtKB-KW"/>
</dbReference>
<feature type="domain" description="Resolvase/invertase-type recombinase catalytic" evidence="7">
    <location>
        <begin position="10"/>
        <end position="157"/>
    </location>
</feature>
<dbReference type="SUPFAM" id="SSF53041">
    <property type="entry name" value="Resolvase-like"/>
    <property type="match status" value="1"/>
</dbReference>
<dbReference type="InterPro" id="IPR025827">
    <property type="entry name" value="Zn_ribbon_recom_dom"/>
</dbReference>
<keyword evidence="1" id="KW-0229">DNA integration</keyword>
<evidence type="ECO:0000256" key="3">
    <source>
        <dbReference type="ARBA" id="ARBA00023172"/>
    </source>
</evidence>
<proteinExistence type="predicted"/>
<keyword evidence="2" id="KW-0238">DNA-binding</keyword>
<accession>A0A1I0MYK1</accession>
<dbReference type="InterPro" id="IPR036162">
    <property type="entry name" value="Resolvase-like_N_sf"/>
</dbReference>
<evidence type="ECO:0000313" key="9">
    <source>
        <dbReference type="EMBL" id="SEV93739.1"/>
    </source>
</evidence>
<dbReference type="AlphaFoldDB" id="A0A1I0MYK1"/>
<dbReference type="InterPro" id="IPR050639">
    <property type="entry name" value="SSR_resolvase"/>
</dbReference>
<protein>
    <submittedName>
        <fullName evidence="9">Site-specific DNA recombinase</fullName>
    </submittedName>
</protein>
<feature type="domain" description="Recombinase" evidence="8">
    <location>
        <begin position="164"/>
        <end position="293"/>
    </location>
</feature>
<dbReference type="RefSeq" id="WP_092450659.1">
    <property type="nucleotide sequence ID" value="NZ_FOJI01000002.1"/>
</dbReference>
<dbReference type="InterPro" id="IPR038109">
    <property type="entry name" value="DNA_bind_recomb_sf"/>
</dbReference>
<dbReference type="CDD" id="cd00338">
    <property type="entry name" value="Ser_Recombinase"/>
    <property type="match status" value="1"/>
</dbReference>
<dbReference type="InterPro" id="IPR011109">
    <property type="entry name" value="DNA_bind_recombinase_dom"/>
</dbReference>
<dbReference type="InterPro" id="IPR006118">
    <property type="entry name" value="Recombinase_CS"/>
</dbReference>
<dbReference type="PROSITE" id="PS51736">
    <property type="entry name" value="RECOMBINASES_3"/>
    <property type="match status" value="1"/>
</dbReference>
<keyword evidence="6" id="KW-0175">Coiled coil</keyword>
<evidence type="ECO:0000256" key="5">
    <source>
        <dbReference type="PROSITE-ProRule" id="PRU10137"/>
    </source>
</evidence>
<keyword evidence="10" id="KW-1185">Reference proteome</keyword>
<dbReference type="Gene3D" id="3.90.1750.20">
    <property type="entry name" value="Putative Large Serine Recombinase, Chain B, Domain 2"/>
    <property type="match status" value="1"/>
</dbReference>
<dbReference type="SMART" id="SM00857">
    <property type="entry name" value="Resolvase"/>
    <property type="match status" value="1"/>
</dbReference>
<feature type="coiled-coil region" evidence="6">
    <location>
        <begin position="424"/>
        <end position="451"/>
    </location>
</feature>
<dbReference type="Gene3D" id="3.40.50.1390">
    <property type="entry name" value="Resolvase, N-terminal catalytic domain"/>
    <property type="match status" value="1"/>
</dbReference>
<dbReference type="Pfam" id="PF13408">
    <property type="entry name" value="Zn_ribbon_recom"/>
    <property type="match status" value="1"/>
</dbReference>
<dbReference type="STRING" id="99656.SAMN05421659_102246"/>
<name>A0A1I0MYK1_9FIRM</name>
<evidence type="ECO:0000256" key="6">
    <source>
        <dbReference type="SAM" id="Coils"/>
    </source>
</evidence>